<dbReference type="OrthoDB" id="6364573at2759"/>
<dbReference type="AlphaFoldDB" id="A0A3R7PDE6"/>
<feature type="coiled-coil region" evidence="5">
    <location>
        <begin position="144"/>
        <end position="220"/>
    </location>
</feature>
<keyword evidence="6" id="KW-1133">Transmembrane helix</keyword>
<dbReference type="GO" id="GO:0008270">
    <property type="term" value="F:zinc ion binding"/>
    <property type="evidence" value="ECO:0007669"/>
    <property type="project" value="UniProtKB-KW"/>
</dbReference>
<feature type="domain" description="RING-type" evidence="7">
    <location>
        <begin position="10"/>
        <end position="55"/>
    </location>
</feature>
<dbReference type="EMBL" id="QCYY01002817">
    <property type="protein sequence ID" value="ROT67374.1"/>
    <property type="molecule type" value="Genomic_DNA"/>
</dbReference>
<evidence type="ECO:0000256" key="6">
    <source>
        <dbReference type="SAM" id="Phobius"/>
    </source>
</evidence>
<feature type="transmembrane region" description="Helical" evidence="6">
    <location>
        <begin position="622"/>
        <end position="641"/>
    </location>
</feature>
<evidence type="ECO:0000259" key="7">
    <source>
        <dbReference type="PROSITE" id="PS50089"/>
    </source>
</evidence>
<evidence type="ECO:0000256" key="5">
    <source>
        <dbReference type="SAM" id="Coils"/>
    </source>
</evidence>
<dbReference type="PROSITE" id="PS50089">
    <property type="entry name" value="ZF_RING_2"/>
    <property type="match status" value="1"/>
</dbReference>
<protein>
    <submittedName>
        <fullName evidence="8">Putative E3 ubiquitin-protein ligase TRIM32</fullName>
    </submittedName>
</protein>
<dbReference type="InterPro" id="IPR029000">
    <property type="entry name" value="Cyclophilin-like_dom_sf"/>
</dbReference>
<name>A0A3R7PDE6_PENVA</name>
<dbReference type="PANTHER" id="PTHR25462">
    <property type="entry name" value="BONUS, ISOFORM C-RELATED"/>
    <property type="match status" value="1"/>
</dbReference>
<evidence type="ECO:0000313" key="8">
    <source>
        <dbReference type="EMBL" id="ROT67374.1"/>
    </source>
</evidence>
<evidence type="ECO:0000313" key="9">
    <source>
        <dbReference type="Proteomes" id="UP000283509"/>
    </source>
</evidence>
<gene>
    <name evidence="8" type="ORF">C7M84_014553</name>
</gene>
<evidence type="ECO:0000256" key="1">
    <source>
        <dbReference type="ARBA" id="ARBA00022723"/>
    </source>
</evidence>
<accession>A0A3R7PDE6</accession>
<dbReference type="PROSITE" id="PS00518">
    <property type="entry name" value="ZF_RING_1"/>
    <property type="match status" value="1"/>
</dbReference>
<proteinExistence type="predicted"/>
<dbReference type="InterPro" id="IPR027370">
    <property type="entry name" value="Znf-RING_euk"/>
</dbReference>
<keyword evidence="6" id="KW-0472">Membrane</keyword>
<comment type="caution">
    <text evidence="8">The sequence shown here is derived from an EMBL/GenBank/DDBJ whole genome shotgun (WGS) entry which is preliminary data.</text>
</comment>
<dbReference type="Gene3D" id="3.30.160.60">
    <property type="entry name" value="Classic Zinc Finger"/>
    <property type="match status" value="1"/>
</dbReference>
<dbReference type="Gene3D" id="2.40.100.10">
    <property type="entry name" value="Cyclophilin-like"/>
    <property type="match status" value="1"/>
</dbReference>
<evidence type="ECO:0000256" key="4">
    <source>
        <dbReference type="PROSITE-ProRule" id="PRU00175"/>
    </source>
</evidence>
<dbReference type="InterPro" id="IPR017907">
    <property type="entry name" value="Znf_RING_CS"/>
</dbReference>
<dbReference type="PANTHER" id="PTHR25462:SF296">
    <property type="entry name" value="MEIOTIC P26, ISOFORM F"/>
    <property type="match status" value="1"/>
</dbReference>
<reference evidence="8 9" key="2">
    <citation type="submission" date="2019-01" db="EMBL/GenBank/DDBJ databases">
        <title>The decoding of complex shrimp genome reveals the adaptation for benthos swimmer, frequently molting mechanism and breeding impact on genome.</title>
        <authorList>
            <person name="Sun Y."/>
            <person name="Gao Y."/>
            <person name="Yu Y."/>
        </authorList>
    </citation>
    <scope>NUCLEOTIDE SEQUENCE [LARGE SCALE GENOMIC DNA]</scope>
    <source>
        <tissue evidence="8">Muscle</tissue>
    </source>
</reference>
<keyword evidence="2 4" id="KW-0863">Zinc-finger</keyword>
<dbReference type="GO" id="GO:0061630">
    <property type="term" value="F:ubiquitin protein ligase activity"/>
    <property type="evidence" value="ECO:0007669"/>
    <property type="project" value="TreeGrafter"/>
</dbReference>
<evidence type="ECO:0000256" key="2">
    <source>
        <dbReference type="ARBA" id="ARBA00022771"/>
    </source>
</evidence>
<dbReference type="SUPFAM" id="SSF57850">
    <property type="entry name" value="RING/U-box"/>
    <property type="match status" value="1"/>
</dbReference>
<dbReference type="InterPro" id="IPR047153">
    <property type="entry name" value="TRIM45/56/19-like"/>
</dbReference>
<keyword evidence="9" id="KW-1185">Reference proteome</keyword>
<keyword evidence="1" id="KW-0479">Metal-binding</keyword>
<keyword evidence="3" id="KW-0862">Zinc</keyword>
<dbReference type="InterPro" id="IPR001841">
    <property type="entry name" value="Znf_RING"/>
</dbReference>
<dbReference type="STRING" id="6689.A0A3R7PDE6"/>
<dbReference type="Proteomes" id="UP000283509">
    <property type="component" value="Unassembled WGS sequence"/>
</dbReference>
<dbReference type="SUPFAM" id="SSF57845">
    <property type="entry name" value="B-box zinc-binding domain"/>
    <property type="match status" value="1"/>
</dbReference>
<dbReference type="SMART" id="SM00184">
    <property type="entry name" value="RING"/>
    <property type="match status" value="1"/>
</dbReference>
<evidence type="ECO:0000256" key="3">
    <source>
        <dbReference type="ARBA" id="ARBA00022833"/>
    </source>
</evidence>
<keyword evidence="5" id="KW-0175">Coiled coil</keyword>
<dbReference type="Gene3D" id="3.30.40.10">
    <property type="entry name" value="Zinc/RING finger domain, C3HC4 (zinc finger)"/>
    <property type="match status" value="1"/>
</dbReference>
<dbReference type="SUPFAM" id="SSF50891">
    <property type="entry name" value="Cyclophilin-like"/>
    <property type="match status" value="1"/>
</dbReference>
<dbReference type="Pfam" id="PF13445">
    <property type="entry name" value="zf-RING_UBOX"/>
    <property type="match status" value="1"/>
</dbReference>
<organism evidence="8 9">
    <name type="scientific">Penaeus vannamei</name>
    <name type="common">Whiteleg shrimp</name>
    <name type="synonym">Litopenaeus vannamei</name>
    <dbReference type="NCBI Taxonomy" id="6689"/>
    <lineage>
        <taxon>Eukaryota</taxon>
        <taxon>Metazoa</taxon>
        <taxon>Ecdysozoa</taxon>
        <taxon>Arthropoda</taxon>
        <taxon>Crustacea</taxon>
        <taxon>Multicrustacea</taxon>
        <taxon>Malacostraca</taxon>
        <taxon>Eumalacostraca</taxon>
        <taxon>Eucarida</taxon>
        <taxon>Decapoda</taxon>
        <taxon>Dendrobranchiata</taxon>
        <taxon>Penaeoidea</taxon>
        <taxon>Penaeidae</taxon>
        <taxon>Penaeus</taxon>
    </lineage>
</organism>
<dbReference type="InterPro" id="IPR013083">
    <property type="entry name" value="Znf_RING/FYVE/PHD"/>
</dbReference>
<reference evidence="8 9" key="1">
    <citation type="submission" date="2018-04" db="EMBL/GenBank/DDBJ databases">
        <authorList>
            <person name="Zhang X."/>
            <person name="Yuan J."/>
            <person name="Li F."/>
            <person name="Xiang J."/>
        </authorList>
    </citation>
    <scope>NUCLEOTIDE SEQUENCE [LARGE SCALE GENOMIC DNA]</scope>
    <source>
        <tissue evidence="8">Muscle</tissue>
    </source>
</reference>
<keyword evidence="6" id="KW-0812">Transmembrane</keyword>
<sequence length="664" mass="74631">MMASMSTAVCQVCFSCYDSEAKRPRILPCGHTFCSQCLLNITERNDGLIACPRCKRETKVTDISQLLTNFSILDLTSQDDQEEGAQLPSKASAKAEQGPPLSAGFCEDHGQHQLFKCKSCDEWICHVCTVIEHPMSTCNVISVKKALEETRNNINAEVEQFILEQNQTFDRIGVYDKELQTLEKEYKKKSLELEHVVEQYKQAEQSVAGELIKLKKAQEEGLSKLQDLKELQIRVSKLSRIQDTDDCSQAVSQCKKSVQTWTQDILHMTSGQNMLIKSQMHNLVNFSMELMNWNTLKNLEFSQLQAITDSASESIMVSLITLTKPLIVIKKDNQAFCASVTLQVNNTAMVGELCPFIPSSSTTSIDFTDLMKKIPEAYVRGQKTYYRIEKHENEDLFTMVPMNDDSMPADRLHLLIPMNTLIQAGVVWVEITKERFGHLTKRQEDPECAGGATAKYGYQLHAFVDHLPPDESFIFKCNLYEDLISQPVVVFLRLAWRGKTQGDIIIELEDDSLRSKQFLKLCIGDSEHSYRGTSLLSIHNFGIPGEGVVGGGYEQNDGTVYISLYPDIPDNEKVAQPIIEGLLSGLVNGVNDTLFIICTRSHPGVVSSKQIVDLFPMTCNSFIRFSFLIFSLCTVATLFTLNGNTLSMLRNTHHACFTLMLVLI</sequence>